<evidence type="ECO:0000313" key="2">
    <source>
        <dbReference type="EMBL" id="GLC49729.1"/>
    </source>
</evidence>
<feature type="compositionally biased region" description="Basic and acidic residues" evidence="1">
    <location>
        <begin position="34"/>
        <end position="43"/>
    </location>
</feature>
<dbReference type="Proteomes" id="UP001165080">
    <property type="component" value="Unassembled WGS sequence"/>
</dbReference>
<gene>
    <name evidence="2" type="primary">PLEST004786</name>
    <name evidence="2" type="ORF">PLESTB_000280400</name>
</gene>
<name>A0A9W6BCT8_9CHLO</name>
<evidence type="ECO:0000256" key="1">
    <source>
        <dbReference type="SAM" id="MobiDB-lite"/>
    </source>
</evidence>
<reference evidence="2 3" key="1">
    <citation type="journal article" date="2023" name="Commun. Biol.">
        <title>Reorganization of the ancestral sex-determining regions during the evolution of trioecy in Pleodorina starrii.</title>
        <authorList>
            <person name="Takahashi K."/>
            <person name="Suzuki S."/>
            <person name="Kawai-Toyooka H."/>
            <person name="Yamamoto K."/>
            <person name="Hamaji T."/>
            <person name="Ootsuki R."/>
            <person name="Yamaguchi H."/>
            <person name="Kawachi M."/>
            <person name="Higashiyama T."/>
            <person name="Nozaki H."/>
        </authorList>
    </citation>
    <scope>NUCLEOTIDE SEQUENCE [LARGE SCALE GENOMIC DNA]</scope>
    <source>
        <strain evidence="2 3">NIES-4479</strain>
    </source>
</reference>
<organism evidence="2 3">
    <name type="scientific">Pleodorina starrii</name>
    <dbReference type="NCBI Taxonomy" id="330485"/>
    <lineage>
        <taxon>Eukaryota</taxon>
        <taxon>Viridiplantae</taxon>
        <taxon>Chlorophyta</taxon>
        <taxon>core chlorophytes</taxon>
        <taxon>Chlorophyceae</taxon>
        <taxon>CS clade</taxon>
        <taxon>Chlamydomonadales</taxon>
        <taxon>Volvocaceae</taxon>
        <taxon>Pleodorina</taxon>
    </lineage>
</organism>
<feature type="region of interest" description="Disordered" evidence="1">
    <location>
        <begin position="281"/>
        <end position="310"/>
    </location>
</feature>
<dbReference type="EMBL" id="BRXU01000002">
    <property type="protein sequence ID" value="GLC49729.1"/>
    <property type="molecule type" value="Genomic_DNA"/>
</dbReference>
<comment type="caution">
    <text evidence="2">The sequence shown here is derived from an EMBL/GenBank/DDBJ whole genome shotgun (WGS) entry which is preliminary data.</text>
</comment>
<dbReference type="AlphaFoldDB" id="A0A9W6BCT8"/>
<feature type="region of interest" description="Disordered" evidence="1">
    <location>
        <begin position="1"/>
        <end position="183"/>
    </location>
</feature>
<keyword evidence="3" id="KW-1185">Reference proteome</keyword>
<feature type="compositionally biased region" description="Gly residues" evidence="1">
    <location>
        <begin position="148"/>
        <end position="163"/>
    </location>
</feature>
<accession>A0A9W6BCT8</accession>
<sequence>MQGDVSSQGWVVREEAGRPSGAAQRRHRVPGTDVGHKRQDLKAADGGGQGKDTQAHPDEAGLGCRRRQAQWRGGAAEHEQVGRRSPQNRMQGGGGAGTIEGLSPPAPALPLQGPGTVKPQRAQRRHQQAGGGGDGRGGDSGRRWPRGGDSGGGGGGALEGCGGRRLPHQPHRGGTSGRDSCSGGDAIRLQLPLGLVRGGVGSGGGGAGRGVVIPGQPVQVGIGPTQSALLQEAVGVVWGGGGGGGGLQQLLKLKPEVGKVEEMEVDAGEARARRLHVWRRGQDSGDEAVVGGRGALPTPHSRGERAPGQQIETVTRSIREAPVGQEKV</sequence>
<evidence type="ECO:0000313" key="3">
    <source>
        <dbReference type="Proteomes" id="UP001165080"/>
    </source>
</evidence>
<proteinExistence type="predicted"/>
<protein>
    <submittedName>
        <fullName evidence="2">Uncharacterized protein</fullName>
    </submittedName>
</protein>